<feature type="transmembrane region" description="Helical" evidence="8">
    <location>
        <begin position="99"/>
        <end position="117"/>
    </location>
</feature>
<keyword evidence="5 8" id="KW-0812">Transmembrane</keyword>
<keyword evidence="3" id="KW-0813">Transport</keyword>
<evidence type="ECO:0000313" key="10">
    <source>
        <dbReference type="Proteomes" id="UP001593833"/>
    </source>
</evidence>
<comment type="subcellular location">
    <subcellularLocation>
        <location evidence="1 8">Cell membrane</location>
        <topology evidence="1 8">Multi-pass membrane protein</topology>
    </subcellularLocation>
</comment>
<keyword evidence="6 8" id="KW-1133">Transmembrane helix</keyword>
<evidence type="ECO:0000256" key="7">
    <source>
        <dbReference type="ARBA" id="ARBA00023136"/>
    </source>
</evidence>
<evidence type="ECO:0000256" key="4">
    <source>
        <dbReference type="ARBA" id="ARBA00022475"/>
    </source>
</evidence>
<sequence length="247" mass="25973">MELWHFPALVAGGILCGIINALAGGGSFVTLPLLLLIGLPPQIANATNRVAITLQCGAGVATYHRHGVRPWRHLPPIAIAAGLGALLGAYLAAHIDETAFRRVAALLFVFMIATVFIDAKRWAKGDSQGRIKPYLYPVFFLMGIYGGFLQAGLGTLLISTFVLLGGFDVVSGNALKFSLAFVFTAVALALFAGVGHVRWLHGLCLAIGTMTGGIIGARLVMAKGARWVRVVVVLSAIGAILKLLFSG</sequence>
<evidence type="ECO:0000313" key="9">
    <source>
        <dbReference type="EMBL" id="MFC1572491.1"/>
    </source>
</evidence>
<evidence type="ECO:0000256" key="8">
    <source>
        <dbReference type="RuleBase" id="RU363041"/>
    </source>
</evidence>
<dbReference type="Pfam" id="PF01925">
    <property type="entry name" value="TauE"/>
    <property type="match status" value="1"/>
</dbReference>
<evidence type="ECO:0000256" key="6">
    <source>
        <dbReference type="ARBA" id="ARBA00022989"/>
    </source>
</evidence>
<name>A0ABV6YK39_UNCEI</name>
<evidence type="ECO:0000256" key="1">
    <source>
        <dbReference type="ARBA" id="ARBA00004651"/>
    </source>
</evidence>
<organism evidence="9 10">
    <name type="scientific">Eiseniibacteriota bacterium</name>
    <dbReference type="NCBI Taxonomy" id="2212470"/>
    <lineage>
        <taxon>Bacteria</taxon>
        <taxon>Candidatus Eiseniibacteriota</taxon>
    </lineage>
</organism>
<comment type="similarity">
    <text evidence="2 8">Belongs to the 4-toluene sulfonate uptake permease (TSUP) (TC 2.A.102) family.</text>
</comment>
<evidence type="ECO:0000256" key="5">
    <source>
        <dbReference type="ARBA" id="ARBA00022692"/>
    </source>
</evidence>
<dbReference type="PANTHER" id="PTHR30269:SF0">
    <property type="entry name" value="MEMBRANE TRANSPORTER PROTEIN YFCA-RELATED"/>
    <property type="match status" value="1"/>
</dbReference>
<comment type="caution">
    <text evidence="9">The sequence shown here is derived from an EMBL/GenBank/DDBJ whole genome shotgun (WGS) entry which is preliminary data.</text>
</comment>
<dbReference type="InterPro" id="IPR002781">
    <property type="entry name" value="TM_pro_TauE-like"/>
</dbReference>
<proteinExistence type="inferred from homology"/>
<reference evidence="9 10" key="1">
    <citation type="submission" date="2024-09" db="EMBL/GenBank/DDBJ databases">
        <authorList>
            <person name="D'Angelo T."/>
        </authorList>
    </citation>
    <scope>NUCLEOTIDE SEQUENCE [LARGE SCALE GENOMIC DNA]</scope>
    <source>
        <strain evidence="9">SAG AM-320-E07</strain>
    </source>
</reference>
<gene>
    <name evidence="9" type="ORF">ACFL6M_02720</name>
</gene>
<feature type="transmembrane region" description="Helical" evidence="8">
    <location>
        <begin position="174"/>
        <end position="192"/>
    </location>
</feature>
<feature type="transmembrane region" description="Helical" evidence="8">
    <location>
        <begin position="199"/>
        <end position="221"/>
    </location>
</feature>
<feature type="transmembrane region" description="Helical" evidence="8">
    <location>
        <begin position="74"/>
        <end position="93"/>
    </location>
</feature>
<protein>
    <recommendedName>
        <fullName evidence="8">Probable membrane transporter protein</fullName>
    </recommendedName>
</protein>
<dbReference type="InterPro" id="IPR052017">
    <property type="entry name" value="TSUP"/>
</dbReference>
<feature type="transmembrane region" description="Helical" evidence="8">
    <location>
        <begin position="227"/>
        <end position="245"/>
    </location>
</feature>
<keyword evidence="7 8" id="KW-0472">Membrane</keyword>
<keyword evidence="4 8" id="KW-1003">Cell membrane</keyword>
<evidence type="ECO:0000256" key="3">
    <source>
        <dbReference type="ARBA" id="ARBA00022448"/>
    </source>
</evidence>
<feature type="transmembrane region" description="Helical" evidence="8">
    <location>
        <begin position="6"/>
        <end position="39"/>
    </location>
</feature>
<dbReference type="PANTHER" id="PTHR30269">
    <property type="entry name" value="TRANSMEMBRANE PROTEIN YFCA"/>
    <property type="match status" value="1"/>
</dbReference>
<keyword evidence="10" id="KW-1185">Reference proteome</keyword>
<dbReference type="EMBL" id="JBHPKH010000018">
    <property type="protein sequence ID" value="MFC1572491.1"/>
    <property type="molecule type" value="Genomic_DNA"/>
</dbReference>
<feature type="transmembrane region" description="Helical" evidence="8">
    <location>
        <begin position="138"/>
        <end position="162"/>
    </location>
</feature>
<accession>A0ABV6YK39</accession>
<dbReference type="Proteomes" id="UP001593833">
    <property type="component" value="Unassembled WGS sequence"/>
</dbReference>
<evidence type="ECO:0000256" key="2">
    <source>
        <dbReference type="ARBA" id="ARBA00009142"/>
    </source>
</evidence>